<dbReference type="GeneID" id="9688633"/>
<keyword evidence="2" id="KW-1133">Transmembrane helix</keyword>
<proteinExistence type="predicted"/>
<name>C1N5P1_MICPC</name>
<accession>C1N5P1</accession>
<feature type="transmembrane region" description="Helical" evidence="2">
    <location>
        <begin position="306"/>
        <end position="326"/>
    </location>
</feature>
<evidence type="ECO:0000256" key="2">
    <source>
        <dbReference type="SAM" id="Phobius"/>
    </source>
</evidence>
<keyword evidence="4" id="KW-1185">Reference proteome</keyword>
<protein>
    <submittedName>
        <fullName evidence="3">Predicted protein</fullName>
    </submittedName>
</protein>
<dbReference type="AlphaFoldDB" id="C1N5P1"/>
<evidence type="ECO:0000313" key="4">
    <source>
        <dbReference type="Proteomes" id="UP000001876"/>
    </source>
</evidence>
<dbReference type="EMBL" id="GG663748">
    <property type="protein sequence ID" value="EEH52532.1"/>
    <property type="molecule type" value="Genomic_DNA"/>
</dbReference>
<dbReference type="KEGG" id="mpp:MICPUCDRAFT_63729"/>
<feature type="compositionally biased region" description="Pro residues" evidence="1">
    <location>
        <begin position="442"/>
        <end position="452"/>
    </location>
</feature>
<sequence>MKLTTFTTDVQVDDVKLMYKVDMSTTTFAEQVALIVNPFSTGVWLLILAVIVTTGISYSAIRGGHEVYDDSKPGDDLKTRAWDTVKSLGAMVFGAVLEFATLEFNVARDGNDNPLTGGRNSSANVIKLALALFTLLTFFIYSAKLTANIVADDSTQTGITSMEQCVAQTCKVCVAEAMEDSAFRIYGGSIQYYPVPMAGEDVARALREEHCDIALLIERIYANEWDAYFGTRSKDDMCQYEFSEVVMPLGVGQPVREEYAEALSYWVNSVADTNGYLSTLMNEYAPLPGCGTIATEDTSSITIEVMTGPALIFFGIVGAIFAYNIIRRRKKLHAAMKIAGSFLTRNKNELTDDDDADDSSVVVTNANNPFLVMAATPAPVQRPSPAARDASASARPSGIDLESCNLIWSTQRKSRGETAGGEAGELAATGESNDGVSASPGSLPPIPSSYLD</sequence>
<feature type="compositionally biased region" description="Low complexity" evidence="1">
    <location>
        <begin position="383"/>
        <end position="396"/>
    </location>
</feature>
<gene>
    <name evidence="3" type="ORF">MICPUCDRAFT_63729</name>
</gene>
<keyword evidence="2" id="KW-0472">Membrane</keyword>
<reference evidence="3 4" key="1">
    <citation type="journal article" date="2009" name="Science">
        <title>Green evolution and dynamic adaptations revealed by genomes of the marine picoeukaryotes Micromonas.</title>
        <authorList>
            <person name="Worden A.Z."/>
            <person name="Lee J.H."/>
            <person name="Mock T."/>
            <person name="Rouze P."/>
            <person name="Simmons M.P."/>
            <person name="Aerts A.L."/>
            <person name="Allen A.E."/>
            <person name="Cuvelier M.L."/>
            <person name="Derelle E."/>
            <person name="Everett M.V."/>
            <person name="Foulon E."/>
            <person name="Grimwood J."/>
            <person name="Gundlach H."/>
            <person name="Henrissat B."/>
            <person name="Napoli C."/>
            <person name="McDonald S.M."/>
            <person name="Parker M.S."/>
            <person name="Rombauts S."/>
            <person name="Salamov A."/>
            <person name="Von Dassow P."/>
            <person name="Badger J.H."/>
            <person name="Coutinho P.M."/>
            <person name="Demir E."/>
            <person name="Dubchak I."/>
            <person name="Gentemann C."/>
            <person name="Eikrem W."/>
            <person name="Gready J.E."/>
            <person name="John U."/>
            <person name="Lanier W."/>
            <person name="Lindquist E.A."/>
            <person name="Lucas S."/>
            <person name="Mayer K.F."/>
            <person name="Moreau H."/>
            <person name="Not F."/>
            <person name="Otillar R."/>
            <person name="Panaud O."/>
            <person name="Pangilinan J."/>
            <person name="Paulsen I."/>
            <person name="Piegu B."/>
            <person name="Poliakov A."/>
            <person name="Robbens S."/>
            <person name="Schmutz J."/>
            <person name="Toulza E."/>
            <person name="Wyss T."/>
            <person name="Zelensky A."/>
            <person name="Zhou K."/>
            <person name="Armbrust E.V."/>
            <person name="Bhattacharya D."/>
            <person name="Goodenough U.W."/>
            <person name="Van de Peer Y."/>
            <person name="Grigoriev I.V."/>
        </authorList>
    </citation>
    <scope>NUCLEOTIDE SEQUENCE [LARGE SCALE GENOMIC DNA]</scope>
    <source>
        <strain evidence="3 4">CCMP1545</strain>
    </source>
</reference>
<feature type="region of interest" description="Disordered" evidence="1">
    <location>
        <begin position="410"/>
        <end position="452"/>
    </location>
</feature>
<keyword evidence="2" id="KW-0812">Transmembrane</keyword>
<dbReference type="Gene3D" id="1.10.287.70">
    <property type="match status" value="1"/>
</dbReference>
<dbReference type="RefSeq" id="XP_003063396.1">
    <property type="nucleotide sequence ID" value="XM_003063350.1"/>
</dbReference>
<feature type="region of interest" description="Disordered" evidence="1">
    <location>
        <begin position="376"/>
        <end position="396"/>
    </location>
</feature>
<feature type="transmembrane region" description="Helical" evidence="2">
    <location>
        <begin position="125"/>
        <end position="143"/>
    </location>
</feature>
<feature type="transmembrane region" description="Helical" evidence="2">
    <location>
        <begin position="42"/>
        <end position="61"/>
    </location>
</feature>
<dbReference type="Proteomes" id="UP000001876">
    <property type="component" value="Unassembled WGS sequence"/>
</dbReference>
<evidence type="ECO:0000256" key="1">
    <source>
        <dbReference type="SAM" id="MobiDB-lite"/>
    </source>
</evidence>
<evidence type="ECO:0000313" key="3">
    <source>
        <dbReference type="EMBL" id="EEH52532.1"/>
    </source>
</evidence>
<organism evidence="4">
    <name type="scientific">Micromonas pusilla (strain CCMP1545)</name>
    <name type="common">Picoplanktonic green alga</name>
    <dbReference type="NCBI Taxonomy" id="564608"/>
    <lineage>
        <taxon>Eukaryota</taxon>
        <taxon>Viridiplantae</taxon>
        <taxon>Chlorophyta</taxon>
        <taxon>Mamiellophyceae</taxon>
        <taxon>Mamiellales</taxon>
        <taxon>Mamiellaceae</taxon>
        <taxon>Micromonas</taxon>
    </lineage>
</organism>